<name>A0A9X4MVQ8_9FLAO</name>
<keyword evidence="6" id="KW-1185">Reference proteome</keyword>
<evidence type="ECO:0000256" key="2">
    <source>
        <dbReference type="ARBA" id="ARBA00022722"/>
    </source>
</evidence>
<keyword evidence="5" id="KW-0255">Endonuclease</keyword>
<dbReference type="AlphaFoldDB" id="A0A9X4MVQ8"/>
<comment type="similarity">
    <text evidence="1">Belongs to the EndA/NucM nuclease family.</text>
</comment>
<keyword evidence="4" id="KW-0812">Transmembrane</keyword>
<dbReference type="Proteomes" id="UP001152599">
    <property type="component" value="Unassembled WGS sequence"/>
</dbReference>
<dbReference type="SUPFAM" id="SSF54060">
    <property type="entry name" value="His-Me finger endonucleases"/>
    <property type="match status" value="1"/>
</dbReference>
<dbReference type="InterPro" id="IPR044925">
    <property type="entry name" value="His-Me_finger_sf"/>
</dbReference>
<sequence>MQYLRFLWLTIIFTPLCLVGQIPKYYSNIDFSSNANQIKLDLSKLIQQTHHTNLRYTPDVWNVVLEADRDSKNPNKINLFYGYDNTDGINKTDRSRDIDLRCNFSGDCRGYWNREHVYPRSLGTPNLGKEFAGADAYGIRPTDFEMNVWRSNRAFGDGQGNARVTSSGDFFPGDEWKGDVARIIMYMYLRYPTQCNPNNIVHVKESNMHEMPMLFLKWNVEDPPSELELTRNDIIEKKYQGNRNPFVDNPFLATIIWGGAEAKNFWGDFYDLNETEENNSYKPEINSDSYDQNLAPHSVETKIKTISESQKIRNRDKRNRYDNKRRSRGYGIILIPLLLISLFLGGYFILKK</sequence>
<evidence type="ECO:0000256" key="1">
    <source>
        <dbReference type="ARBA" id="ARBA00006429"/>
    </source>
</evidence>
<keyword evidence="2" id="KW-0540">Nuclease</keyword>
<organism evidence="5 6">
    <name type="scientific">Profundicola chukchiensis</name>
    <dbReference type="NCBI Taxonomy" id="2961959"/>
    <lineage>
        <taxon>Bacteria</taxon>
        <taxon>Pseudomonadati</taxon>
        <taxon>Bacteroidota</taxon>
        <taxon>Flavobacteriia</taxon>
        <taxon>Flavobacteriales</taxon>
        <taxon>Weeksellaceae</taxon>
        <taxon>Profundicola</taxon>
    </lineage>
</organism>
<proteinExistence type="inferred from homology"/>
<evidence type="ECO:0000313" key="6">
    <source>
        <dbReference type="Proteomes" id="UP001152599"/>
    </source>
</evidence>
<dbReference type="RefSeq" id="WP_304420335.1">
    <property type="nucleotide sequence ID" value="NZ_JANCMU010000002.1"/>
</dbReference>
<comment type="caution">
    <text evidence="5">The sequence shown here is derived from an EMBL/GenBank/DDBJ whole genome shotgun (WGS) entry which is preliminary data.</text>
</comment>
<dbReference type="EMBL" id="JANCMU010000002">
    <property type="protein sequence ID" value="MDG4945771.1"/>
    <property type="molecule type" value="Genomic_DNA"/>
</dbReference>
<protein>
    <submittedName>
        <fullName evidence="5">Endonuclease</fullName>
    </submittedName>
</protein>
<keyword evidence="3" id="KW-0378">Hydrolase</keyword>
<dbReference type="PANTHER" id="PTHR33607:SF2">
    <property type="entry name" value="ENDONUCLEASE-1"/>
    <property type="match status" value="1"/>
</dbReference>
<feature type="transmembrane region" description="Helical" evidence="4">
    <location>
        <begin position="330"/>
        <end position="350"/>
    </location>
</feature>
<reference evidence="5" key="1">
    <citation type="submission" date="2022-07" db="EMBL/GenBank/DDBJ databases">
        <title>Description and genome-wide analysis of Profundicola chukchiensis gen. nov., sp. nov., marine bacteria isolated from bottom sediments of the Chukchi Sea.</title>
        <authorList>
            <person name="Romanenko L."/>
            <person name="Otstavnykh N."/>
            <person name="Kurilenko V."/>
            <person name="Eremeev V."/>
            <person name="Velansky P."/>
            <person name="Mikhailov V."/>
            <person name="Isaeva M."/>
        </authorList>
    </citation>
    <scope>NUCLEOTIDE SEQUENCE</scope>
    <source>
        <strain evidence="5">KMM 9713</strain>
    </source>
</reference>
<keyword evidence="4" id="KW-0472">Membrane</keyword>
<dbReference type="Pfam" id="PF04231">
    <property type="entry name" value="Endonuclease_1"/>
    <property type="match status" value="1"/>
</dbReference>
<evidence type="ECO:0000256" key="4">
    <source>
        <dbReference type="SAM" id="Phobius"/>
    </source>
</evidence>
<accession>A0A9X4MVQ8</accession>
<dbReference type="GO" id="GO:0016787">
    <property type="term" value="F:hydrolase activity"/>
    <property type="evidence" value="ECO:0007669"/>
    <property type="project" value="UniProtKB-KW"/>
</dbReference>
<dbReference type="PANTHER" id="PTHR33607">
    <property type="entry name" value="ENDONUCLEASE-1"/>
    <property type="match status" value="1"/>
</dbReference>
<keyword evidence="4" id="KW-1133">Transmembrane helix</keyword>
<evidence type="ECO:0000313" key="5">
    <source>
        <dbReference type="EMBL" id="MDG4945771.1"/>
    </source>
</evidence>
<gene>
    <name evidence="5" type="ORF">NMK71_05035</name>
</gene>
<dbReference type="GO" id="GO:0004519">
    <property type="term" value="F:endonuclease activity"/>
    <property type="evidence" value="ECO:0007669"/>
    <property type="project" value="UniProtKB-KW"/>
</dbReference>
<dbReference type="InterPro" id="IPR007346">
    <property type="entry name" value="Endonuclease-I"/>
</dbReference>
<evidence type="ECO:0000256" key="3">
    <source>
        <dbReference type="ARBA" id="ARBA00022801"/>
    </source>
</evidence>